<feature type="region of interest" description="Disordered" evidence="4">
    <location>
        <begin position="1085"/>
        <end position="1195"/>
    </location>
</feature>
<evidence type="ECO:0000256" key="2">
    <source>
        <dbReference type="ARBA" id="ARBA00023006"/>
    </source>
</evidence>
<dbReference type="PANTHER" id="PTHR13430:SF4">
    <property type="entry name" value="AUTOPHAGY-RELATED PROTEIN 13"/>
    <property type="match status" value="1"/>
</dbReference>
<gene>
    <name evidence="6" type="ORF">BDZ90DRAFT_233976</name>
</gene>
<dbReference type="Gene3D" id="3.30.900.10">
    <property type="entry name" value="HORMA domain"/>
    <property type="match status" value="1"/>
</dbReference>
<dbReference type="GO" id="GO:0034727">
    <property type="term" value="P:piecemeal microautophagy of the nucleus"/>
    <property type="evidence" value="ECO:0007669"/>
    <property type="project" value="TreeGrafter"/>
</dbReference>
<feature type="compositionally biased region" description="Low complexity" evidence="4">
    <location>
        <begin position="445"/>
        <end position="469"/>
    </location>
</feature>
<feature type="compositionally biased region" description="Polar residues" evidence="4">
    <location>
        <begin position="562"/>
        <end position="584"/>
    </location>
</feature>
<dbReference type="Proteomes" id="UP000245884">
    <property type="component" value="Unassembled WGS sequence"/>
</dbReference>
<comment type="similarity">
    <text evidence="1 3">Belongs to the ATG13 family. Fungi subfamily.</text>
</comment>
<dbReference type="GO" id="GO:0034497">
    <property type="term" value="P:protein localization to phagophore assembly site"/>
    <property type="evidence" value="ECO:0007669"/>
    <property type="project" value="TreeGrafter"/>
</dbReference>
<feature type="compositionally biased region" description="Low complexity" evidence="4">
    <location>
        <begin position="1085"/>
        <end position="1104"/>
    </location>
</feature>
<sequence>MAMPSTTEPRDSREATPGPSTILDPSFSSGSPASSSTSSSMRLDAVLYNFYSKSVNLVAANRLTHSTFTALTDSGSVGHVNKWFSLPLPDIDIFKEELRLWRSLSAFVPPSALEASIETPADDAAGAPLVARVPPLVLEVIFEPVKGPTATSPRPVVLERWRIDFTVFQPESAPELQDLYKRCSTHLQAFDAATRNLPAYKLYKRIRTGDGAAVGQIGCRLGTGEALDVGTPSGDRREIGLGGGDEENASSSQTGLHGFAPLVTPLGSLTVSVEYRENLALAGNVRPDDLRPDEDYFKPPITTTKPTPSAPTSSKVSAPAGGSSFSDRPSPPPQPQPSISSSPSSFGRMNTSGPPRAGLSALRSQPTPTDPPLSSSPGAGEPAFLTSHARRTSSSSLSSTHSERRFRTASTLGPAGSSGSGIAEHPAGSVGIGRPALPQQMRFGSYSPSSPSPLAQQAAGAESGASSRSIRPTAASVAKPSSTPPTHSLRNIFQHYAPTNVASSSSPASNSSIVSLSGTSRPTYRRAGSGGSSGSHELPRVTEAPAPASSSSGASRPSVSPQMIQRYSRTPSYRSQHPGQQAGRNSLEGAEGRASTSSGEVQSGGAGRSPSFSRSWQARTEARQQAMMAMAGSSASRGSPSSLLSRASPGSLLSRESPPAQQKRASGVGRRDSIDDLVSLIESRPMLAGSSSPRPQAPQAPPAATGGFVPSQSPALGSSALASSGSSRVMLSTSAMDDMLAKMTQSVMRLTAPPAPMPVAPDEAATSAPALPAVSSGHTGEPVNSCSSPSAAAGQVLRPPTAPLAPDFDDSSSFEGGRGAMLRGRLYPRSAGAGRGAGATRGGHSSHEEVDAILLQAHDDDYPTAIGPEQQSQRETRRQASDVGAALAPRGRHSFDYEDEEEHPAGRLELHSDPNTPTSLRFSSSPLLSQPQTALTGAAPGAAGYSRFAGRTSTAAAAGATAGGALGLGRTLRASAGSDVDEAASPSNLFAHRTPSGAAGVERVRSSSSAADPSAASSGRRFRRYVSGFDVGTGAAGGNAAQREGEDQEPDDAQRLRSFGAELSSMRGRGGAPWSSYGLTATATTTAGSTTITGGHGVGSSSPWRTRRPPVPPSSGRGLGGPPAAGLGRRASPGHLRTLQHRGGEDTTMSGGGGNGNGYGSGEERGRTGAPATTTPTSSRQRWWEYQNERGGDED</sequence>
<dbReference type="OrthoDB" id="70161at2759"/>
<feature type="compositionally biased region" description="Polar residues" evidence="4">
    <location>
        <begin position="776"/>
        <end position="790"/>
    </location>
</feature>
<feature type="region of interest" description="Disordered" evidence="4">
    <location>
        <begin position="752"/>
        <end position="945"/>
    </location>
</feature>
<dbReference type="GO" id="GO:1990316">
    <property type="term" value="C:Atg1/ULK1 kinase complex"/>
    <property type="evidence" value="ECO:0007669"/>
    <property type="project" value="InterPro"/>
</dbReference>
<feature type="compositionally biased region" description="Low complexity" evidence="4">
    <location>
        <begin position="544"/>
        <end position="561"/>
    </location>
</feature>
<evidence type="ECO:0000256" key="4">
    <source>
        <dbReference type="SAM" id="MobiDB-lite"/>
    </source>
</evidence>
<keyword evidence="7" id="KW-1185">Reference proteome</keyword>
<proteinExistence type="inferred from homology"/>
<evidence type="ECO:0000259" key="5">
    <source>
        <dbReference type="Pfam" id="PF10033"/>
    </source>
</evidence>
<dbReference type="InterPro" id="IPR040182">
    <property type="entry name" value="ATG13"/>
</dbReference>
<name>A0A316UJR9_9BASI</name>
<organism evidence="6 7">
    <name type="scientific">Jaminaea rosea</name>
    <dbReference type="NCBI Taxonomy" id="1569628"/>
    <lineage>
        <taxon>Eukaryota</taxon>
        <taxon>Fungi</taxon>
        <taxon>Dikarya</taxon>
        <taxon>Basidiomycota</taxon>
        <taxon>Ustilaginomycotina</taxon>
        <taxon>Exobasidiomycetes</taxon>
        <taxon>Microstromatales</taxon>
        <taxon>Microstromatales incertae sedis</taxon>
        <taxon>Jaminaea</taxon>
    </lineage>
</organism>
<feature type="compositionally biased region" description="Low complexity" evidence="4">
    <location>
        <begin position="1168"/>
        <end position="1179"/>
    </location>
</feature>
<feature type="compositionally biased region" description="Gly residues" evidence="4">
    <location>
        <begin position="1150"/>
        <end position="1161"/>
    </location>
</feature>
<protein>
    <recommendedName>
        <fullName evidence="3">Autophagy-related protein 13</fullName>
    </recommendedName>
</protein>
<dbReference type="Pfam" id="PF10033">
    <property type="entry name" value="ATG13"/>
    <property type="match status" value="1"/>
</dbReference>
<feature type="compositionally biased region" description="Low complexity" evidence="4">
    <location>
        <begin position="626"/>
        <end position="655"/>
    </location>
</feature>
<feature type="compositionally biased region" description="Polar residues" evidence="4">
    <location>
        <begin position="913"/>
        <end position="935"/>
    </location>
</feature>
<feature type="region of interest" description="Disordered" evidence="4">
    <location>
        <begin position="976"/>
        <end position="1052"/>
    </location>
</feature>
<dbReference type="AlphaFoldDB" id="A0A316UJR9"/>
<feature type="compositionally biased region" description="Basic and acidic residues" evidence="4">
    <location>
        <begin position="903"/>
        <end position="912"/>
    </location>
</feature>
<dbReference type="GeneID" id="37028669"/>
<evidence type="ECO:0000313" key="6">
    <source>
        <dbReference type="EMBL" id="PWN25532.1"/>
    </source>
</evidence>
<feature type="compositionally biased region" description="Low complexity" evidence="4">
    <location>
        <begin position="26"/>
        <end position="38"/>
    </location>
</feature>
<feature type="region of interest" description="Disordered" evidence="4">
    <location>
        <begin position="285"/>
        <end position="728"/>
    </location>
</feature>
<dbReference type="InterPro" id="IPR018731">
    <property type="entry name" value="Atg13_N"/>
</dbReference>
<dbReference type="EMBL" id="KZ819675">
    <property type="protein sequence ID" value="PWN25532.1"/>
    <property type="molecule type" value="Genomic_DNA"/>
</dbReference>
<accession>A0A316UJR9</accession>
<feature type="region of interest" description="Disordered" evidence="4">
    <location>
        <begin position="1"/>
        <end position="38"/>
    </location>
</feature>
<dbReference type="STRING" id="1569628.A0A316UJR9"/>
<evidence type="ECO:0000313" key="7">
    <source>
        <dbReference type="Proteomes" id="UP000245884"/>
    </source>
</evidence>
<feature type="compositionally biased region" description="Low complexity" evidence="4">
    <location>
        <begin position="364"/>
        <end position="377"/>
    </location>
</feature>
<dbReference type="PANTHER" id="PTHR13430">
    <property type="match status" value="1"/>
</dbReference>
<evidence type="ECO:0000256" key="1">
    <source>
        <dbReference type="ARBA" id="ARBA00005246"/>
    </source>
</evidence>
<dbReference type="GO" id="GO:0000423">
    <property type="term" value="P:mitophagy"/>
    <property type="evidence" value="ECO:0007669"/>
    <property type="project" value="TreeGrafter"/>
</dbReference>
<feature type="compositionally biased region" description="Low complexity" evidence="4">
    <location>
        <begin position="1006"/>
        <end position="1018"/>
    </location>
</feature>
<dbReference type="GO" id="GO:0005829">
    <property type="term" value="C:cytosol"/>
    <property type="evidence" value="ECO:0007669"/>
    <property type="project" value="TreeGrafter"/>
</dbReference>
<dbReference type="RefSeq" id="XP_025360144.1">
    <property type="nucleotide sequence ID" value="XM_025506846.1"/>
</dbReference>
<feature type="compositionally biased region" description="Low complexity" evidence="4">
    <location>
        <begin position="710"/>
        <end position="727"/>
    </location>
</feature>
<dbReference type="GO" id="GO:0000407">
    <property type="term" value="C:phagophore assembly site"/>
    <property type="evidence" value="ECO:0007669"/>
    <property type="project" value="TreeGrafter"/>
</dbReference>
<feature type="domain" description="Autophagy-related protein 13 N-terminal" evidence="5">
    <location>
        <begin position="48"/>
        <end position="278"/>
    </location>
</feature>
<feature type="compositionally biased region" description="Low complexity" evidence="4">
    <location>
        <begin position="503"/>
        <end position="517"/>
    </location>
</feature>
<feature type="compositionally biased region" description="Low complexity" evidence="4">
    <location>
        <begin position="298"/>
        <end position="328"/>
    </location>
</feature>
<evidence type="ECO:0000256" key="3">
    <source>
        <dbReference type="RuleBase" id="RU361214"/>
    </source>
</evidence>
<feature type="region of interest" description="Disordered" evidence="4">
    <location>
        <begin position="228"/>
        <end position="256"/>
    </location>
</feature>
<feature type="compositionally biased region" description="Polar residues" evidence="4">
    <location>
        <begin position="479"/>
        <end position="491"/>
    </location>
</feature>
<keyword evidence="2 3" id="KW-0072">Autophagy</keyword>
<dbReference type="InterPro" id="IPR036570">
    <property type="entry name" value="HORMA_dom_sf"/>
</dbReference>
<reference evidence="6 7" key="1">
    <citation type="journal article" date="2018" name="Mol. Biol. Evol.">
        <title>Broad Genomic Sampling Reveals a Smut Pathogenic Ancestry of the Fungal Clade Ustilaginomycotina.</title>
        <authorList>
            <person name="Kijpornyongpan T."/>
            <person name="Mondo S.J."/>
            <person name="Barry K."/>
            <person name="Sandor L."/>
            <person name="Lee J."/>
            <person name="Lipzen A."/>
            <person name="Pangilinan J."/>
            <person name="LaButti K."/>
            <person name="Hainaut M."/>
            <person name="Henrissat B."/>
            <person name="Grigoriev I.V."/>
            <person name="Spatafora J.W."/>
            <person name="Aime M.C."/>
        </authorList>
    </citation>
    <scope>NUCLEOTIDE SEQUENCE [LARGE SCALE GENOMIC DNA]</scope>
    <source>
        <strain evidence="6 7">MCA 5214</strain>
    </source>
</reference>
<feature type="compositionally biased region" description="Basic and acidic residues" evidence="4">
    <location>
        <begin position="286"/>
        <end position="297"/>
    </location>
</feature>
<feature type="compositionally biased region" description="Low complexity" evidence="4">
    <location>
        <begin position="1124"/>
        <end position="1134"/>
    </location>
</feature>